<dbReference type="Pfam" id="PF13416">
    <property type="entry name" value="SBP_bac_8"/>
    <property type="match status" value="1"/>
</dbReference>
<dbReference type="GO" id="GO:0015846">
    <property type="term" value="P:polyamine transport"/>
    <property type="evidence" value="ECO:0007669"/>
    <property type="project" value="InterPro"/>
</dbReference>
<sequence>MPITRRKFLVGLAAAAALGVFSYYLYTSTTPHRRVLRVYNYSAYINPEVIKEFEKRYGVEVVYDEYESADEAFAKLKLGGGGYDVIVLTDQYVPQAIKQGLIRPLDKSLIPNLANVDSFFFENRSDPGLRYSVPYGWGTTGVGYNAKYVAEGEIEGYEQLFDTEGFLPRHKGRVSMLEEFLEVVNAAKLYLGIPLDDWSEEAASRVIELLRRQKEFLAGYYGASLYIPGLVQGTLHAAQAWSGDIMQAQSEERSVKYVLPEEGAFVWIDFMTIPRGAREVELAHQWINFLLEREVAAKNTSYTYYPSPLRVELVKDLLDPEILENPAVYPPPGSKLIMTEPLTEEALQVLERISTAVRRV</sequence>
<proteinExistence type="predicted"/>
<name>A0A7C4BB24_THEPE</name>
<evidence type="ECO:0000256" key="2">
    <source>
        <dbReference type="ARBA" id="ARBA00022448"/>
    </source>
</evidence>
<dbReference type="SUPFAM" id="SSF53850">
    <property type="entry name" value="Periplasmic binding protein-like II"/>
    <property type="match status" value="1"/>
</dbReference>
<reference evidence="5" key="1">
    <citation type="journal article" date="2020" name="mSystems">
        <title>Genome- and Community-Level Interaction Insights into Carbon Utilization and Element Cycling Functions of Hydrothermarchaeota in Hydrothermal Sediment.</title>
        <authorList>
            <person name="Zhou Z."/>
            <person name="Liu Y."/>
            <person name="Xu W."/>
            <person name="Pan J."/>
            <person name="Luo Z.H."/>
            <person name="Li M."/>
        </authorList>
    </citation>
    <scope>NUCLEOTIDE SEQUENCE [LARGE SCALE GENOMIC DNA]</scope>
    <source>
        <strain evidence="5">SpSt-735</strain>
    </source>
</reference>
<keyword evidence="4" id="KW-0574">Periplasm</keyword>
<dbReference type="InterPro" id="IPR006059">
    <property type="entry name" value="SBP"/>
</dbReference>
<dbReference type="PIRSF" id="PIRSF019574">
    <property type="entry name" value="Periplasmic_polyamine_BP"/>
    <property type="match status" value="1"/>
</dbReference>
<dbReference type="InterPro" id="IPR001188">
    <property type="entry name" value="Sperm_putr-bd"/>
</dbReference>
<comment type="subcellular location">
    <subcellularLocation>
        <location evidence="1">Periplasm</location>
    </subcellularLocation>
</comment>
<evidence type="ECO:0000256" key="1">
    <source>
        <dbReference type="ARBA" id="ARBA00004418"/>
    </source>
</evidence>
<organism evidence="5">
    <name type="scientific">Thermofilum pendens</name>
    <dbReference type="NCBI Taxonomy" id="2269"/>
    <lineage>
        <taxon>Archaea</taxon>
        <taxon>Thermoproteota</taxon>
        <taxon>Thermoprotei</taxon>
        <taxon>Thermofilales</taxon>
        <taxon>Thermofilaceae</taxon>
        <taxon>Thermofilum</taxon>
    </lineage>
</organism>
<dbReference type="PANTHER" id="PTHR30222:SF17">
    <property type="entry name" value="SPERMIDINE_PUTRESCINE-BINDING PERIPLASMIC PROTEIN"/>
    <property type="match status" value="1"/>
</dbReference>
<protein>
    <submittedName>
        <fullName evidence="5">Spermidine/putrescine ABC transporter substrate-binding protein</fullName>
    </submittedName>
</protein>
<dbReference type="NCBIfam" id="TIGR01409">
    <property type="entry name" value="TAT_signal_seq"/>
    <property type="match status" value="1"/>
</dbReference>
<dbReference type="GO" id="GO:0042597">
    <property type="term" value="C:periplasmic space"/>
    <property type="evidence" value="ECO:0007669"/>
    <property type="project" value="UniProtKB-SubCell"/>
</dbReference>
<dbReference type="EMBL" id="DTFI01000107">
    <property type="protein sequence ID" value="HGI43574.1"/>
    <property type="molecule type" value="Genomic_DNA"/>
</dbReference>
<keyword evidence="3" id="KW-0732">Signal</keyword>
<evidence type="ECO:0000256" key="3">
    <source>
        <dbReference type="ARBA" id="ARBA00022729"/>
    </source>
</evidence>
<evidence type="ECO:0000256" key="4">
    <source>
        <dbReference type="ARBA" id="ARBA00022764"/>
    </source>
</evidence>
<dbReference type="PANTHER" id="PTHR30222">
    <property type="entry name" value="SPERMIDINE/PUTRESCINE-BINDING PERIPLASMIC PROTEIN"/>
    <property type="match status" value="1"/>
</dbReference>
<dbReference type="AlphaFoldDB" id="A0A7C4BB24"/>
<evidence type="ECO:0000313" key="5">
    <source>
        <dbReference type="EMBL" id="HGI43574.1"/>
    </source>
</evidence>
<comment type="caution">
    <text evidence="5">The sequence shown here is derived from an EMBL/GenBank/DDBJ whole genome shotgun (WGS) entry which is preliminary data.</text>
</comment>
<dbReference type="PRINTS" id="PR00909">
    <property type="entry name" value="SPERMDNBNDNG"/>
</dbReference>
<keyword evidence="2" id="KW-0813">Transport</keyword>
<dbReference type="PROSITE" id="PS51318">
    <property type="entry name" value="TAT"/>
    <property type="match status" value="1"/>
</dbReference>
<gene>
    <name evidence="5" type="ORF">ENV17_04215</name>
</gene>
<dbReference type="InterPro" id="IPR019546">
    <property type="entry name" value="TAT_signal_bac_arc"/>
</dbReference>
<accession>A0A7C4BB24</accession>
<dbReference type="CDD" id="cd13590">
    <property type="entry name" value="PBP2_PotD_PotF_like"/>
    <property type="match status" value="1"/>
</dbReference>
<dbReference type="Gene3D" id="3.40.190.10">
    <property type="entry name" value="Periplasmic binding protein-like II"/>
    <property type="match status" value="2"/>
</dbReference>
<dbReference type="InterPro" id="IPR006311">
    <property type="entry name" value="TAT_signal"/>
</dbReference>
<dbReference type="GO" id="GO:0019808">
    <property type="term" value="F:polyamine binding"/>
    <property type="evidence" value="ECO:0007669"/>
    <property type="project" value="InterPro"/>
</dbReference>